<evidence type="ECO:0000313" key="2">
    <source>
        <dbReference type="Proteomes" id="UP000273786"/>
    </source>
</evidence>
<dbReference type="InterPro" id="IPR026349">
    <property type="entry name" value="CHP04255"/>
</dbReference>
<organism evidence="1 2">
    <name type="scientific">Mesorhizobium tamadayense</name>
    <dbReference type="NCBI Taxonomy" id="425306"/>
    <lineage>
        <taxon>Bacteria</taxon>
        <taxon>Pseudomonadati</taxon>
        <taxon>Pseudomonadota</taxon>
        <taxon>Alphaproteobacteria</taxon>
        <taxon>Hyphomicrobiales</taxon>
        <taxon>Phyllobacteriaceae</taxon>
        <taxon>Mesorhizobium</taxon>
    </lineage>
</organism>
<comment type="caution">
    <text evidence="1">The sequence shown here is derived from an EMBL/GenBank/DDBJ whole genome shotgun (WGS) entry which is preliminary data.</text>
</comment>
<proteinExistence type="predicted"/>
<dbReference type="EMBL" id="RQXT01000012">
    <property type="protein sequence ID" value="RRI02378.1"/>
    <property type="molecule type" value="Genomic_DNA"/>
</dbReference>
<sequence>MLEQDEFFEDSPRVIYRHSPLLSVICQVRFPTILRIESQVPSEFQDAIRSMFPIFERTQMSGIPDDLPPEVARMIGIAAQQPVSYRFQTEDRLCTVSLEPGSLSLTSTNYRRWEEFTRFLNPPLEALIDTYKPSFFSRIGLRYQNAIVPTEIGLADVPWADIISSNILGELRQQRFGRGEIREAHRLLRIVSDETKEGIFLQHGLGKVGPAQSNAYIIDIDCYSDQKAEVHDALPHLNRFNYRARRAFRWCVSDQLHSALGPEGTSDVDIGGGE</sequence>
<accession>A0A3P3FUV4</accession>
<dbReference type="Proteomes" id="UP000273786">
    <property type="component" value="Unassembled WGS sequence"/>
</dbReference>
<dbReference type="NCBIfam" id="TIGR04255">
    <property type="entry name" value="sporadTIGR04255"/>
    <property type="match status" value="1"/>
</dbReference>
<name>A0A3P3FUV4_9HYPH</name>
<dbReference type="AlphaFoldDB" id="A0A3P3FUV4"/>
<evidence type="ECO:0000313" key="1">
    <source>
        <dbReference type="EMBL" id="RRI02378.1"/>
    </source>
</evidence>
<keyword evidence="2" id="KW-1185">Reference proteome</keyword>
<reference evidence="1 2" key="1">
    <citation type="submission" date="2018-11" db="EMBL/GenBank/DDBJ databases">
        <title>the genome of Mesorhizobium tamadayense DSM 28320.</title>
        <authorList>
            <person name="Gao J."/>
        </authorList>
    </citation>
    <scope>NUCLEOTIDE SEQUENCE [LARGE SCALE GENOMIC DNA]</scope>
    <source>
        <strain evidence="1 2">DSM 28320</strain>
    </source>
</reference>
<protein>
    <submittedName>
        <fullName evidence="1">TIGR04255 family protein</fullName>
    </submittedName>
</protein>
<gene>
    <name evidence="1" type="ORF">EH240_13045</name>
</gene>
<dbReference type="OrthoDB" id="7107919at2"/>
<dbReference type="RefSeq" id="WP_124998788.1">
    <property type="nucleotide sequence ID" value="NZ_RQXT01000012.1"/>
</dbReference>